<dbReference type="PANTHER" id="PTHR32009">
    <property type="entry name" value="TMV RESISTANCE PROTEIN N-LIKE"/>
    <property type="match status" value="1"/>
</dbReference>
<dbReference type="Pfam" id="PF01582">
    <property type="entry name" value="TIR"/>
    <property type="match status" value="1"/>
</dbReference>
<dbReference type="AlphaFoldDB" id="A0A2I0K8J3"/>
<dbReference type="PROSITE" id="PS50104">
    <property type="entry name" value="TIR"/>
    <property type="match status" value="1"/>
</dbReference>
<evidence type="ECO:0000313" key="3">
    <source>
        <dbReference type="EMBL" id="PKI64867.1"/>
    </source>
</evidence>
<dbReference type="InterPro" id="IPR035897">
    <property type="entry name" value="Toll_tir_struct_dom_sf"/>
</dbReference>
<reference evidence="3 4" key="1">
    <citation type="submission" date="2017-11" db="EMBL/GenBank/DDBJ databases">
        <title>De-novo sequencing of pomegranate (Punica granatum L.) genome.</title>
        <authorList>
            <person name="Akparov Z."/>
            <person name="Amiraslanov A."/>
            <person name="Hajiyeva S."/>
            <person name="Abbasov M."/>
            <person name="Kaur K."/>
            <person name="Hamwieh A."/>
            <person name="Solovyev V."/>
            <person name="Salamov A."/>
            <person name="Braich B."/>
            <person name="Kosarev P."/>
            <person name="Mahmoud A."/>
            <person name="Hajiyev E."/>
            <person name="Babayeva S."/>
            <person name="Izzatullayeva V."/>
            <person name="Mammadov A."/>
            <person name="Mammadov A."/>
            <person name="Sharifova S."/>
            <person name="Ojaghi J."/>
            <person name="Eynullazada K."/>
            <person name="Bayramov B."/>
            <person name="Abdulazimova A."/>
            <person name="Shahmuradov I."/>
        </authorList>
    </citation>
    <scope>NUCLEOTIDE SEQUENCE [LARGE SCALE GENOMIC DNA]</scope>
    <source>
        <strain evidence="4">cv. AG2017</strain>
        <tissue evidence="3">Leaf</tissue>
    </source>
</reference>
<name>A0A2I0K8J3_PUNGR</name>
<proteinExistence type="predicted"/>
<dbReference type="STRING" id="22663.A0A2I0K8J3"/>
<evidence type="ECO:0000313" key="4">
    <source>
        <dbReference type="Proteomes" id="UP000233551"/>
    </source>
</evidence>
<dbReference type="EMBL" id="PGOL01000790">
    <property type="protein sequence ID" value="PKI64867.1"/>
    <property type="molecule type" value="Genomic_DNA"/>
</dbReference>
<dbReference type="SUPFAM" id="SSF52200">
    <property type="entry name" value="Toll/Interleukin receptor TIR domain"/>
    <property type="match status" value="1"/>
</dbReference>
<evidence type="ECO:0000256" key="1">
    <source>
        <dbReference type="ARBA" id="ARBA00023027"/>
    </source>
</evidence>
<evidence type="ECO:0000259" key="2">
    <source>
        <dbReference type="PROSITE" id="PS50104"/>
    </source>
</evidence>
<dbReference type="PANTHER" id="PTHR32009:SF152">
    <property type="entry name" value="NEUTRAL_ALKALINE INVERTASE"/>
    <property type="match status" value="1"/>
</dbReference>
<sequence>MALDLRVVNGKWRLLLMRVRRASPGRWCLDELVEIMKCDTPVYLDYDHMVIPIFYDVESSEVRRQEGVFGREMESYADMHREANMAAWQAALGEAVNRSGWHLNKSKLTNCPSKD</sequence>
<dbReference type="GO" id="GO:0007165">
    <property type="term" value="P:signal transduction"/>
    <property type="evidence" value="ECO:0007669"/>
    <property type="project" value="InterPro"/>
</dbReference>
<feature type="domain" description="TIR" evidence="2">
    <location>
        <begin position="1"/>
        <end position="115"/>
    </location>
</feature>
<dbReference type="Gene3D" id="3.40.50.10140">
    <property type="entry name" value="Toll/interleukin-1 receptor homology (TIR) domain"/>
    <property type="match status" value="1"/>
</dbReference>
<organism evidence="3 4">
    <name type="scientific">Punica granatum</name>
    <name type="common">Pomegranate</name>
    <dbReference type="NCBI Taxonomy" id="22663"/>
    <lineage>
        <taxon>Eukaryota</taxon>
        <taxon>Viridiplantae</taxon>
        <taxon>Streptophyta</taxon>
        <taxon>Embryophyta</taxon>
        <taxon>Tracheophyta</taxon>
        <taxon>Spermatophyta</taxon>
        <taxon>Magnoliopsida</taxon>
        <taxon>eudicotyledons</taxon>
        <taxon>Gunneridae</taxon>
        <taxon>Pentapetalae</taxon>
        <taxon>rosids</taxon>
        <taxon>malvids</taxon>
        <taxon>Myrtales</taxon>
        <taxon>Lythraceae</taxon>
        <taxon>Punica</taxon>
    </lineage>
</organism>
<keyword evidence="4" id="KW-1185">Reference proteome</keyword>
<protein>
    <recommendedName>
        <fullName evidence="2">TIR domain-containing protein</fullName>
    </recommendedName>
</protein>
<accession>A0A2I0K8J3</accession>
<dbReference type="InterPro" id="IPR000157">
    <property type="entry name" value="TIR_dom"/>
</dbReference>
<dbReference type="Proteomes" id="UP000233551">
    <property type="component" value="Unassembled WGS sequence"/>
</dbReference>
<gene>
    <name evidence="3" type="ORF">CRG98_014734</name>
</gene>
<keyword evidence="1" id="KW-0520">NAD</keyword>
<comment type="caution">
    <text evidence="3">The sequence shown here is derived from an EMBL/GenBank/DDBJ whole genome shotgun (WGS) entry which is preliminary data.</text>
</comment>